<dbReference type="InterPro" id="IPR014017">
    <property type="entry name" value="DNA_helicase_UvrD-like_C"/>
</dbReference>
<evidence type="ECO:0000256" key="3">
    <source>
        <dbReference type="ARBA" id="ARBA00022763"/>
    </source>
</evidence>
<evidence type="ECO:0000256" key="8">
    <source>
        <dbReference type="ARBA" id="ARBA00023125"/>
    </source>
</evidence>
<feature type="domain" description="UvrD-like helicase C-terminal" evidence="11">
    <location>
        <begin position="234"/>
        <end position="569"/>
    </location>
</feature>
<evidence type="ECO:0000313" key="12">
    <source>
        <dbReference type="EMBL" id="MDF0590296.1"/>
    </source>
</evidence>
<keyword evidence="2" id="KW-0547">Nucleotide-binding</keyword>
<reference evidence="12 13" key="1">
    <citation type="submission" date="2023-03" db="EMBL/GenBank/DDBJ databases">
        <title>WGS of Methanotrichaceae archaeon Mx.</title>
        <authorList>
            <person name="Sorokin D.Y."/>
            <person name="Merkel A.Y."/>
        </authorList>
    </citation>
    <scope>NUCLEOTIDE SEQUENCE [LARGE SCALE GENOMIC DNA]</scope>
    <source>
        <strain evidence="12 13">Mx</strain>
    </source>
</reference>
<dbReference type="Proteomes" id="UP001220010">
    <property type="component" value="Unassembled WGS sequence"/>
</dbReference>
<dbReference type="EMBL" id="JARFPK010000010">
    <property type="protein sequence ID" value="MDF0590296.1"/>
    <property type="molecule type" value="Genomic_DNA"/>
</dbReference>
<dbReference type="Pfam" id="PF12705">
    <property type="entry name" value="PDDEXK_1"/>
    <property type="match status" value="1"/>
</dbReference>
<keyword evidence="9" id="KW-0234">DNA repair</keyword>
<keyword evidence="7" id="KW-0067">ATP-binding</keyword>
<keyword evidence="8" id="KW-0238">DNA-binding</keyword>
<protein>
    <submittedName>
        <fullName evidence="12">PD-(D/E)XK nuclease family protein</fullName>
    </submittedName>
</protein>
<dbReference type="PROSITE" id="PS51217">
    <property type="entry name" value="UVRD_HELICASE_CTER"/>
    <property type="match status" value="1"/>
</dbReference>
<keyword evidence="5" id="KW-0347">Helicase</keyword>
<feature type="region of interest" description="Disordered" evidence="10">
    <location>
        <begin position="659"/>
        <end position="678"/>
    </location>
</feature>
<keyword evidence="1" id="KW-0540">Nuclease</keyword>
<evidence type="ECO:0000256" key="10">
    <source>
        <dbReference type="SAM" id="MobiDB-lite"/>
    </source>
</evidence>
<organism evidence="12 13">
    <name type="scientific">Candidatus Methanocrinis natronophilus</name>
    <dbReference type="NCBI Taxonomy" id="3033396"/>
    <lineage>
        <taxon>Archaea</taxon>
        <taxon>Methanobacteriati</taxon>
        <taxon>Methanobacteriota</taxon>
        <taxon>Stenosarchaea group</taxon>
        <taxon>Methanomicrobia</taxon>
        <taxon>Methanotrichales</taxon>
        <taxon>Methanotrichaceae</taxon>
        <taxon>Methanocrinis</taxon>
    </lineage>
</organism>
<dbReference type="InterPro" id="IPR038726">
    <property type="entry name" value="PDDEXK_AddAB-type"/>
</dbReference>
<evidence type="ECO:0000256" key="7">
    <source>
        <dbReference type="ARBA" id="ARBA00022840"/>
    </source>
</evidence>
<dbReference type="InterPro" id="IPR011604">
    <property type="entry name" value="PDDEXK-like_dom_sf"/>
</dbReference>
<dbReference type="SUPFAM" id="SSF52540">
    <property type="entry name" value="P-loop containing nucleoside triphosphate hydrolases"/>
    <property type="match status" value="1"/>
</dbReference>
<evidence type="ECO:0000256" key="2">
    <source>
        <dbReference type="ARBA" id="ARBA00022741"/>
    </source>
</evidence>
<evidence type="ECO:0000313" key="13">
    <source>
        <dbReference type="Proteomes" id="UP001220010"/>
    </source>
</evidence>
<evidence type="ECO:0000256" key="6">
    <source>
        <dbReference type="ARBA" id="ARBA00022839"/>
    </source>
</evidence>
<accession>A0ABT5X6G5</accession>
<comment type="caution">
    <text evidence="12">The sequence shown here is derived from an EMBL/GenBank/DDBJ whole genome shotgun (WGS) entry which is preliminary data.</text>
</comment>
<dbReference type="Gene3D" id="3.90.320.10">
    <property type="match status" value="1"/>
</dbReference>
<gene>
    <name evidence="12" type="ORF">P0O15_03805</name>
</gene>
<name>A0ABT5X6G5_9EURY</name>
<keyword evidence="4" id="KW-0378">Hydrolase</keyword>
<sequence length="1043" mass="115338">MFKILRGPALSGKTERLAAEMEAAHRDGPLSYTFIGPSPEEAAQFAERFARRVGGAVPAGNFVALSKVAEDLHRAAHPDDIRLNRGAFDLLAVEALADLDDEDLGPFGPLRTSPAFSRHVAEVVWDLSRRGEAEMADGFSSGKAIALALKVKEKIHRLQPPASFDLSDTYRRFEPESVRGYVRRRYGSRVFFDGLADLPGAEMGFLSRFIPLFEEGVMTIDPGLWVPEELEELFALLEAEGTSIAFEEQAAEKGPLSMGLDAFLREGLPPPGSDLSDLVSIFSHPDPDAEAYEICRETKRLILDEGLAPAEISIVVADPRRRGRELLAALERAGVPARLERKERLIDRRAVQLLLLPFRAAARQDPGAILALLDLCPDGGMKASRPELAKMAVSAGLHLLPPQRDLSAFRRGWDERLKEDLSALREEIRLLSADETAFDAEVEEMRRKAEISADLMVRSGELFDRLEEVEDAARQGGLDDWAGELRRWAYILDDRLSDISGLQDEREALRRALDQLTRLVLMIRGLGRSDLTFDRFLAHLQTTLSAEAGPSGTARRDVVEILSPASSRLRYHRVKFVAGFSDGLFPTRRANPLYNLRDFSGREDGGINNYHLMRDREDRAALRGAFTNSSRVVVSLAKASRDGEPVVPSLWLSRMAGTGDGGEGGAKEAGSIPRASHPPLSERDLAVISGHALATGTRILLPEGFLQRIGRVSCPAEEGGWSWRIADPDLSLALLGRRYSYSRIREFKSCPFKFFLKRALGIEEPGAESLGLSPLERGLLTHSVLEALLAGSGTDGELQRRGEMGGPAEEAVVELVERMVTGLLLRQNIRTIGAVRRWIVEEVASEILGYLVFEAEEPVKAAVGARVLTEVPFRLAIGDMRGILPLSAEKYADIVLRGRIDRIDLSVPTKKGEVEVVLSDYKATASTADWEQLQLYSLALLALHHPSLPASPRSMRALFRIIRDRRISKVLEVWPQEARMVRQRSKPHPTFSDFDRDLLDVLDRIFEERSFNRSVDLGGSNNSCFYCAFKDGPCIMAGQGGSR</sequence>
<evidence type="ECO:0000256" key="5">
    <source>
        <dbReference type="ARBA" id="ARBA00022806"/>
    </source>
</evidence>
<evidence type="ECO:0000256" key="9">
    <source>
        <dbReference type="ARBA" id="ARBA00023204"/>
    </source>
</evidence>
<keyword evidence="6" id="KW-0269">Exonuclease</keyword>
<evidence type="ECO:0000256" key="1">
    <source>
        <dbReference type="ARBA" id="ARBA00022722"/>
    </source>
</evidence>
<dbReference type="InterPro" id="IPR027417">
    <property type="entry name" value="P-loop_NTPase"/>
</dbReference>
<dbReference type="Gene3D" id="1.10.486.10">
    <property type="entry name" value="PCRA, domain 4"/>
    <property type="match status" value="1"/>
</dbReference>
<evidence type="ECO:0000256" key="4">
    <source>
        <dbReference type="ARBA" id="ARBA00022801"/>
    </source>
</evidence>
<keyword evidence="3" id="KW-0227">DNA damage</keyword>
<dbReference type="Gene3D" id="3.40.50.300">
    <property type="entry name" value="P-loop containing nucleotide triphosphate hydrolases"/>
    <property type="match status" value="1"/>
</dbReference>
<evidence type="ECO:0000259" key="11">
    <source>
        <dbReference type="PROSITE" id="PS51217"/>
    </source>
</evidence>
<proteinExistence type="predicted"/>
<keyword evidence="13" id="KW-1185">Reference proteome</keyword>